<dbReference type="InterPro" id="IPR017853">
    <property type="entry name" value="GH"/>
</dbReference>
<evidence type="ECO:0000256" key="2">
    <source>
        <dbReference type="SAM" id="MobiDB-lite"/>
    </source>
</evidence>
<name>A0A062TSZ5_9PROT</name>
<dbReference type="Gene3D" id="2.60.120.430">
    <property type="entry name" value="Galactose-binding lectin"/>
    <property type="match status" value="1"/>
</dbReference>
<dbReference type="eggNOG" id="COG1472">
    <property type="taxonomic scope" value="Bacteria"/>
</dbReference>
<evidence type="ECO:0000313" key="7">
    <source>
        <dbReference type="Proteomes" id="UP000027037"/>
    </source>
</evidence>
<evidence type="ECO:0000259" key="5">
    <source>
        <dbReference type="Pfam" id="PF18559"/>
    </source>
</evidence>
<gene>
    <name evidence="6" type="ORF">HY29_06575</name>
</gene>
<evidence type="ECO:0000259" key="3">
    <source>
        <dbReference type="Pfam" id="PF00933"/>
    </source>
</evidence>
<dbReference type="RefSeq" id="WP_051601737.1">
    <property type="nucleotide sequence ID" value="NZ_AWFF01000098.1"/>
</dbReference>
<feature type="domain" description="Glycoside hydrolase family 3 C-terminal" evidence="4">
    <location>
        <begin position="416"/>
        <end position="628"/>
    </location>
</feature>
<dbReference type="Gene3D" id="3.40.50.1700">
    <property type="entry name" value="Glycoside hydrolase family 3 C-terminal domain"/>
    <property type="match status" value="1"/>
</dbReference>
<feature type="domain" description="ExoP galactose-binding-like" evidence="5">
    <location>
        <begin position="662"/>
        <end position="795"/>
    </location>
</feature>
<evidence type="ECO:0000256" key="1">
    <source>
        <dbReference type="ARBA" id="ARBA00022801"/>
    </source>
</evidence>
<dbReference type="PATRIC" id="fig|1280946.3.peg.3410"/>
<proteinExistence type="predicted"/>
<dbReference type="GO" id="GO:0008422">
    <property type="term" value="F:beta-glucosidase activity"/>
    <property type="evidence" value="ECO:0007669"/>
    <property type="project" value="TreeGrafter"/>
</dbReference>
<dbReference type="PANTHER" id="PTHR30620:SF77">
    <property type="entry name" value="LYSOSOMAL BETA GLUCOSIDASE-LIKE"/>
    <property type="match status" value="1"/>
</dbReference>
<protein>
    <recommendedName>
        <fullName evidence="8">1,4-beta-D-glucan glucohydrolase</fullName>
    </recommendedName>
</protein>
<sequence length="817" mass="89032">MTSRTYPSADASPATKSPNTHLNLDVWPKASSPLAQDPETEARIEAILSRMSAEQKVGQILQADIASITPEEVHKYHIGSVLNGGNSSPGGKMRAAPSEWLALADAFWEASMQPDGPQIPVMWGTDAVHGHNNLTGATIFPHNINLGATRDANLVERIGSATALEVRATGMDWTFAPTLAVTRDDRWGRSYESYSESPDLVADLGAAMVRGLQGRPNTPTFLDADHVIATAKHFIGDGGTQDGRDQGETIATEEELRDVHAAGYYRAIGEGILSIMASFSSWKGQKMHGHKGFLTHLLKEHWEFDGLVVGDWNGHGQIPGTSTTNCPDALNAGLDMYMAPDSWKGLYTSLLSQLQEGTICQDRLDDAVRRVLRLKVRARLFTQPKPSERQHAGDYHLIGCQRHRDLAAEAARKSAVLLKNANRSLPLSPRQNILVAGKAADDLGILCGGWTLSWQGEGVRKADYPHAETLLQGIKRVAEADGGNVEYAPDGIYQSTPDVAIYVFGEKPYAEFRGDLTTLDFKPGNRTDLQAIRRLKEAGIPVITIFLSGRPLWVNPELNKSDAFIAAFLPGSQSGAIADLLFRQENATADLDFTGMLPFSWPEHADQYLLNQGDTDYQPLFPYGFRLSLQDTCTLGQLHENSLATEPDHGTIFDHGAPQGSWEILLTDPSGHATWKGRSLVSPAAEIHAQPADLGQQENAIRVGWARTNTATLTFLHPPLDMTREANADFYLKLVLANLPDDINGTQMSVISGSGRIRMGDLLCMYRQEETDLTLTITIPLKKFASAGADLTSVKGIEFWNPGSGQIVISHIGISTL</sequence>
<keyword evidence="1" id="KW-0378">Hydrolase</keyword>
<feature type="domain" description="Glycoside hydrolase family 3 N-terminal" evidence="3">
    <location>
        <begin position="54"/>
        <end position="374"/>
    </location>
</feature>
<dbReference type="InterPro" id="IPR036881">
    <property type="entry name" value="Glyco_hydro_3_C_sf"/>
</dbReference>
<comment type="caution">
    <text evidence="6">The sequence shown here is derived from an EMBL/GenBank/DDBJ whole genome shotgun (WGS) entry which is preliminary data.</text>
</comment>
<dbReference type="Pfam" id="PF01915">
    <property type="entry name" value="Glyco_hydro_3_C"/>
    <property type="match status" value="1"/>
</dbReference>
<evidence type="ECO:0000259" key="4">
    <source>
        <dbReference type="Pfam" id="PF01915"/>
    </source>
</evidence>
<dbReference type="OrthoDB" id="9781691at2"/>
<dbReference type="InterPro" id="IPR002772">
    <property type="entry name" value="Glyco_hydro_3_C"/>
</dbReference>
<keyword evidence="7" id="KW-1185">Reference proteome</keyword>
<dbReference type="SUPFAM" id="SSF52279">
    <property type="entry name" value="Beta-D-glucan exohydrolase, C-terminal domain"/>
    <property type="match status" value="1"/>
</dbReference>
<reference evidence="6 7" key="1">
    <citation type="journal article" date="2014" name="Antonie Van Leeuwenhoek">
        <title>Hyphomonas beringensis sp. nov. and Hyphomonas chukchiensis sp. nov., isolated from surface seawater of the Bering Sea and Chukchi Sea.</title>
        <authorList>
            <person name="Li C."/>
            <person name="Lai Q."/>
            <person name="Li G."/>
            <person name="Dong C."/>
            <person name="Wang J."/>
            <person name="Liao Y."/>
            <person name="Shao Z."/>
        </authorList>
    </citation>
    <scope>NUCLEOTIDE SEQUENCE [LARGE SCALE GENOMIC DNA]</scope>
    <source>
        <strain evidence="6 7">25B14_1</strain>
    </source>
</reference>
<dbReference type="PRINTS" id="PR00133">
    <property type="entry name" value="GLHYDRLASE3"/>
</dbReference>
<dbReference type="GO" id="GO:0009251">
    <property type="term" value="P:glucan catabolic process"/>
    <property type="evidence" value="ECO:0007669"/>
    <property type="project" value="TreeGrafter"/>
</dbReference>
<evidence type="ECO:0000313" key="6">
    <source>
        <dbReference type="EMBL" id="KCZ51011.1"/>
    </source>
</evidence>
<dbReference type="Pfam" id="PF18559">
    <property type="entry name" value="Exop_C"/>
    <property type="match status" value="1"/>
</dbReference>
<dbReference type="EMBL" id="AWFF01000098">
    <property type="protein sequence ID" value="KCZ51011.1"/>
    <property type="molecule type" value="Genomic_DNA"/>
</dbReference>
<accession>A0A062TSZ5</accession>
<evidence type="ECO:0008006" key="8">
    <source>
        <dbReference type="Google" id="ProtNLM"/>
    </source>
</evidence>
<dbReference type="InterPro" id="IPR041443">
    <property type="entry name" value="Exop_C"/>
</dbReference>
<dbReference type="Gene3D" id="3.20.20.300">
    <property type="entry name" value="Glycoside hydrolase, family 3, N-terminal domain"/>
    <property type="match status" value="1"/>
</dbReference>
<dbReference type="InterPro" id="IPR036962">
    <property type="entry name" value="Glyco_hydro_3_N_sf"/>
</dbReference>
<dbReference type="STRING" id="1280946.HY29_06575"/>
<dbReference type="InterPro" id="IPR051915">
    <property type="entry name" value="Cellulose_Degrad_GH3"/>
</dbReference>
<dbReference type="Proteomes" id="UP000027037">
    <property type="component" value="Unassembled WGS sequence"/>
</dbReference>
<dbReference type="Pfam" id="PF00933">
    <property type="entry name" value="Glyco_hydro_3"/>
    <property type="match status" value="1"/>
</dbReference>
<organism evidence="6 7">
    <name type="scientific">Hyphomonas beringensis</name>
    <dbReference type="NCBI Taxonomy" id="1280946"/>
    <lineage>
        <taxon>Bacteria</taxon>
        <taxon>Pseudomonadati</taxon>
        <taxon>Pseudomonadota</taxon>
        <taxon>Alphaproteobacteria</taxon>
        <taxon>Hyphomonadales</taxon>
        <taxon>Hyphomonadaceae</taxon>
        <taxon>Hyphomonas</taxon>
    </lineage>
</organism>
<feature type="region of interest" description="Disordered" evidence="2">
    <location>
        <begin position="1"/>
        <end position="24"/>
    </location>
</feature>
<dbReference type="InterPro" id="IPR001764">
    <property type="entry name" value="Glyco_hydro_3_N"/>
</dbReference>
<dbReference type="AlphaFoldDB" id="A0A062TSZ5"/>
<dbReference type="SUPFAM" id="SSF51445">
    <property type="entry name" value="(Trans)glycosidases"/>
    <property type="match status" value="1"/>
</dbReference>
<dbReference type="PANTHER" id="PTHR30620">
    <property type="entry name" value="PERIPLASMIC BETA-GLUCOSIDASE-RELATED"/>
    <property type="match status" value="1"/>
</dbReference>